<dbReference type="InterPro" id="IPR011990">
    <property type="entry name" value="TPR-like_helical_dom_sf"/>
</dbReference>
<reference evidence="3" key="1">
    <citation type="journal article" date="2019" name="Int. J. Syst. Evol. Microbiol.">
        <title>The Global Catalogue of Microorganisms (GCM) 10K type strain sequencing project: providing services to taxonomists for standard genome sequencing and annotation.</title>
        <authorList>
            <consortium name="The Broad Institute Genomics Platform"/>
            <consortium name="The Broad Institute Genome Sequencing Center for Infectious Disease"/>
            <person name="Wu L."/>
            <person name="Ma J."/>
        </authorList>
    </citation>
    <scope>NUCLEOTIDE SEQUENCE [LARGE SCALE GENOMIC DNA]</scope>
    <source>
        <strain evidence="3">CECT 8289</strain>
    </source>
</reference>
<proteinExistence type="predicted"/>
<name>A0ABV8QPN4_9BACT</name>
<evidence type="ECO:0000256" key="1">
    <source>
        <dbReference type="SAM" id="SignalP"/>
    </source>
</evidence>
<keyword evidence="3" id="KW-1185">Reference proteome</keyword>
<dbReference type="Proteomes" id="UP001595907">
    <property type="component" value="Unassembled WGS sequence"/>
</dbReference>
<evidence type="ECO:0000313" key="2">
    <source>
        <dbReference type="EMBL" id="MFC4262227.1"/>
    </source>
</evidence>
<dbReference type="InterPro" id="IPR041662">
    <property type="entry name" value="SusD-like_2"/>
</dbReference>
<keyword evidence="2" id="KW-0449">Lipoprotein</keyword>
<keyword evidence="1" id="KW-0732">Signal</keyword>
<dbReference type="Pfam" id="PF12771">
    <property type="entry name" value="SusD-like_2"/>
    <property type="match status" value="1"/>
</dbReference>
<dbReference type="RefSeq" id="WP_379707587.1">
    <property type="nucleotide sequence ID" value="NZ_JBHSCZ010000001.1"/>
</dbReference>
<dbReference type="EMBL" id="JBHSCZ010000001">
    <property type="protein sequence ID" value="MFC4262227.1"/>
    <property type="molecule type" value="Genomic_DNA"/>
</dbReference>
<feature type="chain" id="PRO_5045534661" evidence="1">
    <location>
        <begin position="20"/>
        <end position="532"/>
    </location>
</feature>
<feature type="signal peptide" evidence="1">
    <location>
        <begin position="1"/>
        <end position="19"/>
    </location>
</feature>
<sequence length="532" mass="58201">MKKFKIGLASTVLALVALTGCKKFVDVNNDPNNNLVPKVDLIMTGALGTTYRNQASTNVTIVPGTWTGIYAHSTSFTGGGNDKTYEYTSADYNAFSGLFDNLADYDYVIKNADASGFSYWKEPADVMQCYVFQQLVDMYGDVPYTDAFKGVSNITPKYTNQQTIYEDLVDRLDSSMDRMARKTWPTSTDFTSQDIMFALNKTSWIQFANTVKLRILMRQSMMGGTRDAYIQQKFATRAANGFLTSNVLIQPGYQNISGKLNPFYANFGYNEVNNVQSNYQYRKMNAVVINYLKTGTGAADTFRLQGLAYPSGSTFTGNAAATSITGTGATVASYVGVPLGAGSGFATASCSPIGAFQVQVGFGTRAGMLMLAAESYFLQAEYAAKYNTTVNGASAQTLYETGIRSHFRTVAAPSTAGTAANAVADGFCDRYLLRPAVAFASFTTADARRSAILRQKWLSLTHINGLEQWAEYRKVSGQSVVTMVPASVRTTASTSNPEPVRYVYPQTEFDNNSLNVPQNINRFTTKLFWDVN</sequence>
<accession>A0ABV8QPN4</accession>
<comment type="caution">
    <text evidence="2">The sequence shown here is derived from an EMBL/GenBank/DDBJ whole genome shotgun (WGS) entry which is preliminary data.</text>
</comment>
<protein>
    <submittedName>
        <fullName evidence="2">SusD/RagB family nutrient-binding outer membrane lipoprotein</fullName>
    </submittedName>
</protein>
<dbReference type="PROSITE" id="PS51257">
    <property type="entry name" value="PROKAR_LIPOPROTEIN"/>
    <property type="match status" value="1"/>
</dbReference>
<dbReference type="SUPFAM" id="SSF48452">
    <property type="entry name" value="TPR-like"/>
    <property type="match status" value="1"/>
</dbReference>
<gene>
    <name evidence="2" type="ORF">ACFOWM_05030</name>
</gene>
<dbReference type="Gene3D" id="1.25.40.390">
    <property type="match status" value="1"/>
</dbReference>
<organism evidence="2 3">
    <name type="scientific">Ferruginibacter yonginensis</name>
    <dbReference type="NCBI Taxonomy" id="1310416"/>
    <lineage>
        <taxon>Bacteria</taxon>
        <taxon>Pseudomonadati</taxon>
        <taxon>Bacteroidota</taxon>
        <taxon>Chitinophagia</taxon>
        <taxon>Chitinophagales</taxon>
        <taxon>Chitinophagaceae</taxon>
        <taxon>Ferruginibacter</taxon>
    </lineage>
</organism>
<evidence type="ECO:0000313" key="3">
    <source>
        <dbReference type="Proteomes" id="UP001595907"/>
    </source>
</evidence>